<dbReference type="GO" id="GO:0003735">
    <property type="term" value="F:structural constituent of ribosome"/>
    <property type="evidence" value="ECO:0007669"/>
    <property type="project" value="TreeGrafter"/>
</dbReference>
<evidence type="ECO:0000313" key="1">
    <source>
        <dbReference type="EMBL" id="CAG8483974.1"/>
    </source>
</evidence>
<sequence length="299" mass="35014">MPIAFRRSLRPTVITKSRCSRKYHATQIVREEKNIENVADIMTDDNLEIDEQKDQQPIQRDRRWKVKAWLQEQEQRLEILRGSKYLAGTNPFPMNPLFKPQPPVSDAKREEIYRLFVDDRLTPRNIADKHGISIKRTEAILKLKDEEKKLMKKGVVLQRDLQTNMEKMLGVESLTRAIEPLSTIIPKVKKPRFQLIEEGSKFTPDDAARILGREPLEQIQQRQLEHEHCYPFSLDDTKKKDAFRTIKKDDCETNKRFKFVFVDTEKKKTLIREQDGTLLEKVDVDSDMAIANKNSKTGL</sequence>
<keyword evidence="2" id="KW-1185">Reference proteome</keyword>
<gene>
    <name evidence="1" type="ORF">PBRASI_LOCUS1733</name>
</gene>
<dbReference type="PANTHER" id="PTHR28158:SF1">
    <property type="entry name" value="SMALL RIBOSOMAL SUBUNIT PROTEIN MS45"/>
    <property type="match status" value="1"/>
</dbReference>
<dbReference type="PANTHER" id="PTHR28158">
    <property type="entry name" value="37S RIBOSOMAL PROTEIN S35, MITOCHONDRIAL"/>
    <property type="match status" value="1"/>
</dbReference>
<dbReference type="InterPro" id="IPR021036">
    <property type="entry name" value="Ribosomal_mS45"/>
</dbReference>
<protein>
    <submittedName>
        <fullName evidence="1">7125_t:CDS:1</fullName>
    </submittedName>
</protein>
<organism evidence="1 2">
    <name type="scientific">Paraglomus brasilianum</name>
    <dbReference type="NCBI Taxonomy" id="144538"/>
    <lineage>
        <taxon>Eukaryota</taxon>
        <taxon>Fungi</taxon>
        <taxon>Fungi incertae sedis</taxon>
        <taxon>Mucoromycota</taxon>
        <taxon>Glomeromycotina</taxon>
        <taxon>Glomeromycetes</taxon>
        <taxon>Paraglomerales</taxon>
        <taxon>Paraglomeraceae</taxon>
        <taxon>Paraglomus</taxon>
    </lineage>
</organism>
<dbReference type="GO" id="GO:0032543">
    <property type="term" value="P:mitochondrial translation"/>
    <property type="evidence" value="ECO:0007669"/>
    <property type="project" value="TreeGrafter"/>
</dbReference>
<dbReference type="EMBL" id="CAJVPI010000120">
    <property type="protein sequence ID" value="CAG8483974.1"/>
    <property type="molecule type" value="Genomic_DNA"/>
</dbReference>
<dbReference type="Proteomes" id="UP000789739">
    <property type="component" value="Unassembled WGS sequence"/>
</dbReference>
<dbReference type="Pfam" id="PF12298">
    <property type="entry name" value="Bot1p"/>
    <property type="match status" value="1"/>
</dbReference>
<comment type="caution">
    <text evidence="1">The sequence shown here is derived from an EMBL/GenBank/DDBJ whole genome shotgun (WGS) entry which is preliminary data.</text>
</comment>
<evidence type="ECO:0000313" key="2">
    <source>
        <dbReference type="Proteomes" id="UP000789739"/>
    </source>
</evidence>
<proteinExistence type="predicted"/>
<dbReference type="GO" id="GO:0005763">
    <property type="term" value="C:mitochondrial small ribosomal subunit"/>
    <property type="evidence" value="ECO:0007669"/>
    <property type="project" value="TreeGrafter"/>
</dbReference>
<dbReference type="OrthoDB" id="10052321at2759"/>
<accession>A0A9N8Z8W2</accession>
<reference evidence="1" key="1">
    <citation type="submission" date="2021-06" db="EMBL/GenBank/DDBJ databases">
        <authorList>
            <person name="Kallberg Y."/>
            <person name="Tangrot J."/>
            <person name="Rosling A."/>
        </authorList>
    </citation>
    <scope>NUCLEOTIDE SEQUENCE</scope>
    <source>
        <strain evidence="1">BR232B</strain>
    </source>
</reference>
<name>A0A9N8Z8W2_9GLOM</name>
<dbReference type="AlphaFoldDB" id="A0A9N8Z8W2"/>